<reference evidence="3" key="2">
    <citation type="submission" date="2020-10" db="UniProtKB">
        <authorList>
            <consortium name="WormBaseParasite"/>
        </authorList>
    </citation>
    <scope>IDENTIFICATION</scope>
</reference>
<accession>A0A7E4VNE7</accession>
<keyword evidence="1" id="KW-0472">Membrane</keyword>
<organism evidence="2 3">
    <name type="scientific">Panagrellus redivivus</name>
    <name type="common">Microworm</name>
    <dbReference type="NCBI Taxonomy" id="6233"/>
    <lineage>
        <taxon>Eukaryota</taxon>
        <taxon>Metazoa</taxon>
        <taxon>Ecdysozoa</taxon>
        <taxon>Nematoda</taxon>
        <taxon>Chromadorea</taxon>
        <taxon>Rhabditida</taxon>
        <taxon>Tylenchina</taxon>
        <taxon>Panagrolaimomorpha</taxon>
        <taxon>Panagrolaimoidea</taxon>
        <taxon>Panagrolaimidae</taxon>
        <taxon>Panagrellus</taxon>
    </lineage>
</organism>
<feature type="transmembrane region" description="Helical" evidence="1">
    <location>
        <begin position="13"/>
        <end position="34"/>
    </location>
</feature>
<feature type="transmembrane region" description="Helical" evidence="1">
    <location>
        <begin position="85"/>
        <end position="108"/>
    </location>
</feature>
<dbReference type="AlphaFoldDB" id="A0A7E4VNE7"/>
<keyword evidence="2" id="KW-1185">Reference proteome</keyword>
<dbReference type="Proteomes" id="UP000492821">
    <property type="component" value="Unassembled WGS sequence"/>
</dbReference>
<name>A0A7E4VNE7_PANRE</name>
<protein>
    <submittedName>
        <fullName evidence="3">Lipopolysaccharide biosynthesis protein</fullName>
    </submittedName>
</protein>
<feature type="transmembrane region" description="Helical" evidence="1">
    <location>
        <begin position="46"/>
        <end position="73"/>
    </location>
</feature>
<sequence>MTLAPGLETFLKIMIPLWFSMPLGLAVSAMYALLGRDIYTRMPNFIISFLILSCQIIDLTALTVSIDCAVASLTKTQDPFLREKFHGYIMSICCIVISICIGLAFHFYTINFADILSIFSMVIHIVCFLVAFINGQVTLNEHFQQLK</sequence>
<keyword evidence="1" id="KW-0812">Transmembrane</keyword>
<evidence type="ECO:0000313" key="3">
    <source>
        <dbReference type="WBParaSite" id="Pan_g23265.t1"/>
    </source>
</evidence>
<reference evidence="2" key="1">
    <citation type="journal article" date="2013" name="Genetics">
        <title>The draft genome and transcriptome of Panagrellus redivivus are shaped by the harsh demands of a free-living lifestyle.</title>
        <authorList>
            <person name="Srinivasan J."/>
            <person name="Dillman A.R."/>
            <person name="Macchietto M.G."/>
            <person name="Heikkinen L."/>
            <person name="Lakso M."/>
            <person name="Fracchia K.M."/>
            <person name="Antoshechkin I."/>
            <person name="Mortazavi A."/>
            <person name="Wong G."/>
            <person name="Sternberg P.W."/>
        </authorList>
    </citation>
    <scope>NUCLEOTIDE SEQUENCE [LARGE SCALE GENOMIC DNA]</scope>
    <source>
        <strain evidence="2">MT8872</strain>
    </source>
</reference>
<evidence type="ECO:0000256" key="1">
    <source>
        <dbReference type="SAM" id="Phobius"/>
    </source>
</evidence>
<feature type="transmembrane region" description="Helical" evidence="1">
    <location>
        <begin position="115"/>
        <end position="133"/>
    </location>
</feature>
<evidence type="ECO:0000313" key="2">
    <source>
        <dbReference type="Proteomes" id="UP000492821"/>
    </source>
</evidence>
<dbReference type="WBParaSite" id="Pan_g23265.t1">
    <property type="protein sequence ID" value="Pan_g23265.t1"/>
    <property type="gene ID" value="Pan_g23265"/>
</dbReference>
<proteinExistence type="predicted"/>
<keyword evidence="1" id="KW-1133">Transmembrane helix</keyword>